<keyword evidence="4" id="KW-1185">Reference proteome</keyword>
<keyword evidence="3" id="KW-0496">Mitochondrion</keyword>
<evidence type="ECO:0000313" key="4">
    <source>
        <dbReference type="Proteomes" id="UP000039324"/>
    </source>
</evidence>
<sequence>MQFPWPTLLVLVVNVAFEGFMAYCGLFRHEHKAMATMALLVGHSSASLDLWATGLAGVVVSGMAAIVAAAMGASPSSGAVALAGFIAYHGKLGLWSYTQRHSNWERFVGVHGVLGVLSLIGCLLAVSPKKKHAKRKGH</sequence>
<evidence type="ECO:0000313" key="2">
    <source>
        <dbReference type="EMBL" id="CEP01915.1"/>
    </source>
</evidence>
<gene>
    <name evidence="2" type="ORF">PBRA_008858</name>
    <name evidence="3" type="ORF">PLBR_LOCUS5905</name>
</gene>
<name>A0A0G4J2W9_PLABS</name>
<evidence type="ECO:0000313" key="3">
    <source>
        <dbReference type="EMBL" id="SPQ98690.1"/>
    </source>
</evidence>
<dbReference type="EMBL" id="OVEO01000010">
    <property type="protein sequence ID" value="SPQ98690.1"/>
    <property type="molecule type" value="Genomic_DNA"/>
</dbReference>
<dbReference type="AlphaFoldDB" id="A0A0G4J2W9"/>
<keyword evidence="1" id="KW-0472">Membrane</keyword>
<accession>A0A0G4J2W9</accession>
<geneLocation type="mitochondrion" evidence="3"/>
<evidence type="ECO:0000313" key="5">
    <source>
        <dbReference type="Proteomes" id="UP000290189"/>
    </source>
</evidence>
<protein>
    <submittedName>
        <fullName evidence="2">Uncharacterized protein</fullName>
    </submittedName>
</protein>
<keyword evidence="1" id="KW-1133">Transmembrane helix</keyword>
<dbReference type="EMBL" id="CDSF01000121">
    <property type="protein sequence ID" value="CEP01915.1"/>
    <property type="molecule type" value="Genomic_DNA"/>
</dbReference>
<dbReference type="Proteomes" id="UP000290189">
    <property type="component" value="Unassembled WGS sequence"/>
</dbReference>
<organism evidence="2 4">
    <name type="scientific">Plasmodiophora brassicae</name>
    <name type="common">Clubroot disease agent</name>
    <dbReference type="NCBI Taxonomy" id="37360"/>
    <lineage>
        <taxon>Eukaryota</taxon>
        <taxon>Sar</taxon>
        <taxon>Rhizaria</taxon>
        <taxon>Endomyxa</taxon>
        <taxon>Phytomyxea</taxon>
        <taxon>Plasmodiophorida</taxon>
        <taxon>Plasmodiophoridae</taxon>
        <taxon>Plasmodiophora</taxon>
    </lineage>
</organism>
<evidence type="ECO:0000256" key="1">
    <source>
        <dbReference type="SAM" id="Phobius"/>
    </source>
</evidence>
<reference evidence="3 5" key="2">
    <citation type="submission" date="2018-03" db="EMBL/GenBank/DDBJ databases">
        <authorList>
            <person name="Fogelqvist J."/>
        </authorList>
    </citation>
    <scope>NUCLEOTIDE SEQUENCE [LARGE SCALE GENOMIC DNA]</scope>
</reference>
<proteinExistence type="predicted"/>
<dbReference type="Proteomes" id="UP000039324">
    <property type="component" value="Unassembled WGS sequence"/>
</dbReference>
<reference evidence="2 4" key="1">
    <citation type="submission" date="2015-02" db="EMBL/GenBank/DDBJ databases">
        <authorList>
            <person name="Chooi Y.-H."/>
        </authorList>
    </citation>
    <scope>NUCLEOTIDE SEQUENCE [LARGE SCALE GENOMIC DNA]</scope>
    <source>
        <strain evidence="2">E3</strain>
    </source>
</reference>
<keyword evidence="1" id="KW-0812">Transmembrane</keyword>
<feature type="transmembrane region" description="Helical" evidence="1">
    <location>
        <begin position="107"/>
        <end position="126"/>
    </location>
</feature>
<feature type="transmembrane region" description="Helical" evidence="1">
    <location>
        <begin position="6"/>
        <end position="27"/>
    </location>
</feature>